<protein>
    <submittedName>
        <fullName evidence="1">Uncharacterized protein</fullName>
    </submittedName>
</protein>
<dbReference type="Gene3D" id="2.60.40.1090">
    <property type="entry name" value="Fimbrial-type adhesion domain"/>
    <property type="match status" value="1"/>
</dbReference>
<dbReference type="InterPro" id="IPR036937">
    <property type="entry name" value="Adhesion_dom_fimbrial_sf"/>
</dbReference>
<dbReference type="EMBL" id="CABEEZ010000125">
    <property type="protein sequence ID" value="VTR51788.1"/>
    <property type="molecule type" value="Genomic_DNA"/>
</dbReference>
<dbReference type="AlphaFoldDB" id="A0A4V6KWN1"/>
<reference evidence="1" key="1">
    <citation type="submission" date="2019-05" db="EMBL/GenBank/DDBJ databases">
        <authorList>
            <consortium name="Pathogen Informatics"/>
        </authorList>
    </citation>
    <scope>NUCLEOTIDE SEQUENCE [LARGE SCALE GENOMIC DNA]</scope>
    <source>
        <strain evidence="1">NCTC12965</strain>
    </source>
</reference>
<accession>A0A4V6KWN1</accession>
<evidence type="ECO:0000313" key="1">
    <source>
        <dbReference type="EMBL" id="VTR51788.1"/>
    </source>
</evidence>
<proteinExistence type="predicted"/>
<organism evidence="1">
    <name type="scientific">Serratia fonticola</name>
    <dbReference type="NCBI Taxonomy" id="47917"/>
    <lineage>
        <taxon>Bacteria</taxon>
        <taxon>Pseudomonadati</taxon>
        <taxon>Pseudomonadota</taxon>
        <taxon>Gammaproteobacteria</taxon>
        <taxon>Enterobacterales</taxon>
        <taxon>Yersiniaceae</taxon>
        <taxon>Serratia</taxon>
    </lineage>
</organism>
<gene>
    <name evidence="1" type="ORF">NCTC12965_06231</name>
</gene>
<dbReference type="GO" id="GO:0007155">
    <property type="term" value="P:cell adhesion"/>
    <property type="evidence" value="ECO:0007669"/>
    <property type="project" value="InterPro"/>
</dbReference>
<dbReference type="GO" id="GO:0009289">
    <property type="term" value="C:pilus"/>
    <property type="evidence" value="ECO:0007669"/>
    <property type="project" value="InterPro"/>
</dbReference>
<name>A0A4V6KWN1_SERFO</name>
<sequence>MKLQVQGNGASFDSTLLQTSKDGLGIELQQGEYQAGHQQLADLHLPVQA</sequence>